<name>A0A5C6U2K1_9BURK</name>
<reference evidence="3 4" key="1">
    <citation type="submission" date="2019-08" db="EMBL/GenBank/DDBJ databases">
        <authorList>
            <person name="Khan S.A."/>
            <person name="Jeon C.O."/>
            <person name="Jeong S.E."/>
        </authorList>
    </citation>
    <scope>NUCLEOTIDE SEQUENCE [LARGE SCALE GENOMIC DNA]</scope>
    <source>
        <strain evidence="4">IMCC1728</strain>
    </source>
</reference>
<evidence type="ECO:0000256" key="1">
    <source>
        <dbReference type="ARBA" id="ARBA00010645"/>
    </source>
</evidence>
<keyword evidence="4" id="KW-1185">Reference proteome</keyword>
<sequence>MAPAERLRVSVAYSPRAGEVDEVAVDLPAGSTLIEAIRASGLLQRHPEIQLEQARRGVWGRVQADETVLRERDRVEIYRPLRVDPKEARRLRYRKNGRASRSGTAAGGR</sequence>
<dbReference type="Pfam" id="PF03658">
    <property type="entry name" value="Ub-RnfH"/>
    <property type="match status" value="1"/>
</dbReference>
<dbReference type="HAMAP" id="MF_00460">
    <property type="entry name" value="UPF0125_RnfH"/>
    <property type="match status" value="1"/>
</dbReference>
<dbReference type="EMBL" id="VOPW01000001">
    <property type="protein sequence ID" value="TXC66191.1"/>
    <property type="molecule type" value="Genomic_DNA"/>
</dbReference>
<comment type="caution">
    <text evidence="3">The sequence shown here is derived from an EMBL/GenBank/DDBJ whole genome shotgun (WGS) entry which is preliminary data.</text>
</comment>
<accession>A0A5C6U2K1</accession>
<evidence type="ECO:0000313" key="3">
    <source>
        <dbReference type="EMBL" id="TXC66191.1"/>
    </source>
</evidence>
<dbReference type="Gene3D" id="3.10.20.280">
    <property type="entry name" value="RnfH-like"/>
    <property type="match status" value="1"/>
</dbReference>
<organism evidence="3 4">
    <name type="scientific">Piscinibacter aquaticus</name>
    <dbReference type="NCBI Taxonomy" id="392597"/>
    <lineage>
        <taxon>Bacteria</taxon>
        <taxon>Pseudomonadati</taxon>
        <taxon>Pseudomonadota</taxon>
        <taxon>Betaproteobacteria</taxon>
        <taxon>Burkholderiales</taxon>
        <taxon>Sphaerotilaceae</taxon>
        <taxon>Piscinibacter</taxon>
    </lineage>
</organism>
<dbReference type="NCBIfam" id="NF002490">
    <property type="entry name" value="PRK01777.1"/>
    <property type="match status" value="1"/>
</dbReference>
<gene>
    <name evidence="3" type="ORF">FSC37_10455</name>
</gene>
<dbReference type="SUPFAM" id="SSF54285">
    <property type="entry name" value="MoaD/ThiS"/>
    <property type="match status" value="1"/>
</dbReference>
<dbReference type="InterPro" id="IPR016155">
    <property type="entry name" value="Mopterin_synth/thiamin_S_b"/>
</dbReference>
<dbReference type="Proteomes" id="UP000321832">
    <property type="component" value="Unassembled WGS sequence"/>
</dbReference>
<evidence type="ECO:0000256" key="2">
    <source>
        <dbReference type="HAMAP-Rule" id="MF_00460"/>
    </source>
</evidence>
<comment type="similarity">
    <text evidence="1 2">Belongs to the UPF0125 (RnfH) family.</text>
</comment>
<proteinExistence type="inferred from homology"/>
<dbReference type="AlphaFoldDB" id="A0A5C6U2K1"/>
<dbReference type="PANTHER" id="PTHR37483:SF1">
    <property type="entry name" value="UPF0125 PROTEIN RATB"/>
    <property type="match status" value="1"/>
</dbReference>
<dbReference type="PANTHER" id="PTHR37483">
    <property type="entry name" value="UPF0125 PROTEIN RATB"/>
    <property type="match status" value="1"/>
</dbReference>
<evidence type="ECO:0000313" key="4">
    <source>
        <dbReference type="Proteomes" id="UP000321832"/>
    </source>
</evidence>
<dbReference type="InterPro" id="IPR005346">
    <property type="entry name" value="RnfH"/>
</dbReference>
<dbReference type="InterPro" id="IPR037021">
    <property type="entry name" value="RnfH_sf"/>
</dbReference>
<protein>
    <recommendedName>
        <fullName evidence="2">UPF0125 protein FSC37_10455</fullName>
    </recommendedName>
</protein>